<evidence type="ECO:0000256" key="2">
    <source>
        <dbReference type="ARBA" id="ARBA00022801"/>
    </source>
</evidence>
<dbReference type="GO" id="GO:0046872">
    <property type="term" value="F:metal ion binding"/>
    <property type="evidence" value="ECO:0007669"/>
    <property type="project" value="UniProtKB-KW"/>
</dbReference>
<dbReference type="RefSeq" id="WP_261299287.1">
    <property type="nucleotide sequence ID" value="NZ_JAMTCD010000020.1"/>
</dbReference>
<evidence type="ECO:0000313" key="9">
    <source>
        <dbReference type="Proteomes" id="UP001155546"/>
    </source>
</evidence>
<dbReference type="AlphaFoldDB" id="A0A9X2WPG5"/>
<dbReference type="InterPro" id="IPR033715">
    <property type="entry name" value="GDPMH"/>
</dbReference>
<dbReference type="PANTHER" id="PTHR43046:SF12">
    <property type="entry name" value="GDP-MANNOSE MANNOSYL HYDROLASE"/>
    <property type="match status" value="1"/>
</dbReference>
<name>A0A9X2WPG5_9GAMM</name>
<keyword evidence="1 5" id="KW-0479">Metal-binding</keyword>
<feature type="site" description="Critical for catalysis" evidence="4">
    <location>
        <position position="122"/>
    </location>
</feature>
<evidence type="ECO:0000256" key="3">
    <source>
        <dbReference type="ARBA" id="ARBA00022842"/>
    </source>
</evidence>
<evidence type="ECO:0000313" key="8">
    <source>
        <dbReference type="EMBL" id="MCT7942940.1"/>
    </source>
</evidence>
<dbReference type="SUPFAM" id="SSF55811">
    <property type="entry name" value="Nudix"/>
    <property type="match status" value="1"/>
</dbReference>
<organism evidence="8 9">
    <name type="scientific">Shewanella holmiensis</name>
    <dbReference type="NCBI Taxonomy" id="2952222"/>
    <lineage>
        <taxon>Bacteria</taxon>
        <taxon>Pseudomonadati</taxon>
        <taxon>Pseudomonadota</taxon>
        <taxon>Gammaproteobacteria</taxon>
        <taxon>Alteromonadales</taxon>
        <taxon>Shewanellaceae</taxon>
        <taxon>Shewanella</taxon>
    </lineage>
</organism>
<sequence>MLSVDDFKLVVKNAPLFSIDLVVLNEKREMLVGLRKNEPASGFWFVPGGRTYKDETIVEAFRRITETELGRSFERERFVMLGIYDHFYGNSCFDESVSTHYINAPHFMFVTSTELELPSVQHHNYRWVPIEAVEADDAIHRFSKIFLSDLVSYLN</sequence>
<dbReference type="InterPro" id="IPR000086">
    <property type="entry name" value="NUDIX_hydrolase_dom"/>
</dbReference>
<dbReference type="Proteomes" id="UP001155546">
    <property type="component" value="Unassembled WGS sequence"/>
</dbReference>
<feature type="short sequence motif" description="Nudix box" evidence="6">
    <location>
        <begin position="49"/>
        <end position="70"/>
    </location>
</feature>
<feature type="binding site" evidence="5">
    <location>
        <position position="48"/>
    </location>
    <ligand>
        <name>Mg(2+)</name>
        <dbReference type="ChEBI" id="CHEBI:18420"/>
    </ligand>
</feature>
<evidence type="ECO:0000256" key="1">
    <source>
        <dbReference type="ARBA" id="ARBA00022723"/>
    </source>
</evidence>
<reference evidence="8" key="1">
    <citation type="journal article" date="2023" name="Int. J. Syst. Evol. Microbiol.">
        <title>&lt;i&gt;Shewanella septentrionalis&lt;/i&gt; sp. nov. and &lt;i&gt;Shewanella holmiensis&lt;/i&gt; sp. nov., isolated from Baltic Sea water and sediments.</title>
        <authorList>
            <person name="Martin-Rodriguez A.J."/>
            <person name="Thorell K."/>
            <person name="Joffre E."/>
            <person name="Jensie-Markopoulos S."/>
            <person name="Moore E.R.B."/>
            <person name="Sjoling A."/>
        </authorList>
    </citation>
    <scope>NUCLEOTIDE SEQUENCE</scope>
    <source>
        <strain evidence="8">SP1S2-7</strain>
    </source>
</reference>
<comment type="caution">
    <text evidence="8">The sequence shown here is derived from an EMBL/GenBank/DDBJ whole genome shotgun (WGS) entry which is preliminary data.</text>
</comment>
<proteinExistence type="predicted"/>
<dbReference type="PANTHER" id="PTHR43046">
    <property type="entry name" value="GDP-MANNOSE MANNOSYL HYDROLASE"/>
    <property type="match status" value="1"/>
</dbReference>
<comment type="cofactor">
    <cofactor evidence="5">
        <name>Mg(2+)</name>
        <dbReference type="ChEBI" id="CHEBI:18420"/>
    </cofactor>
    <text evidence="5">Binds 1 Mg(2+) ion per subunit.</text>
</comment>
<feature type="binding site" evidence="5">
    <location>
        <position position="68"/>
    </location>
    <ligand>
        <name>Mg(2+)</name>
        <dbReference type="ChEBI" id="CHEBI:18420"/>
    </ligand>
</feature>
<evidence type="ECO:0000256" key="6">
    <source>
        <dbReference type="PIRSR" id="PIRSR037599-4"/>
    </source>
</evidence>
<keyword evidence="3 5" id="KW-0460">Magnesium</keyword>
<gene>
    <name evidence="8" type="ORF">NE535_14210</name>
</gene>
<dbReference type="PROSITE" id="PS51462">
    <property type="entry name" value="NUDIX"/>
    <property type="match status" value="1"/>
</dbReference>
<evidence type="ECO:0000256" key="4">
    <source>
        <dbReference type="PIRSR" id="PIRSR037599-1"/>
    </source>
</evidence>
<dbReference type="GO" id="GO:0008727">
    <property type="term" value="F:GDP-mannose mannosyl hydrolase activity"/>
    <property type="evidence" value="ECO:0007669"/>
    <property type="project" value="InterPro"/>
</dbReference>
<dbReference type="PIRSF" id="PIRSF037599">
    <property type="entry name" value="GDPMH"/>
    <property type="match status" value="1"/>
</dbReference>
<keyword evidence="2" id="KW-0378">Hydrolase</keyword>
<dbReference type="Gene3D" id="3.90.79.10">
    <property type="entry name" value="Nucleoside Triphosphate Pyrophosphohydrolase"/>
    <property type="match status" value="1"/>
</dbReference>
<feature type="binding site" evidence="5">
    <location>
        <position position="121"/>
    </location>
    <ligand>
        <name>Mg(2+)</name>
        <dbReference type="ChEBI" id="CHEBI:18420"/>
    </ligand>
</feature>
<dbReference type="EMBL" id="JAMTCD010000020">
    <property type="protein sequence ID" value="MCT7942940.1"/>
    <property type="molecule type" value="Genomic_DNA"/>
</dbReference>
<accession>A0A9X2WPG5</accession>
<protein>
    <submittedName>
        <fullName evidence="8">NUDIX domain-containing protein</fullName>
    </submittedName>
</protein>
<evidence type="ECO:0000259" key="7">
    <source>
        <dbReference type="PROSITE" id="PS51462"/>
    </source>
</evidence>
<dbReference type="Pfam" id="PF00293">
    <property type="entry name" value="NUDIX"/>
    <property type="match status" value="1"/>
</dbReference>
<evidence type="ECO:0000256" key="5">
    <source>
        <dbReference type="PIRSR" id="PIRSR037599-3"/>
    </source>
</evidence>
<dbReference type="InterPro" id="IPR015797">
    <property type="entry name" value="NUDIX_hydrolase-like_dom_sf"/>
</dbReference>
<keyword evidence="9" id="KW-1185">Reference proteome</keyword>
<dbReference type="CDD" id="cd03430">
    <property type="entry name" value="NUDIX_GDPMH_NudD"/>
    <property type="match status" value="1"/>
</dbReference>
<feature type="domain" description="Nudix hydrolase" evidence="7">
    <location>
        <begin position="12"/>
        <end position="152"/>
    </location>
</feature>